<organism evidence="3 4">
    <name type="scientific">Rufibacter latericius</name>
    <dbReference type="NCBI Taxonomy" id="2487040"/>
    <lineage>
        <taxon>Bacteria</taxon>
        <taxon>Pseudomonadati</taxon>
        <taxon>Bacteroidota</taxon>
        <taxon>Cytophagia</taxon>
        <taxon>Cytophagales</taxon>
        <taxon>Hymenobacteraceae</taxon>
        <taxon>Rufibacter</taxon>
    </lineage>
</organism>
<dbReference type="GO" id="GO:0016787">
    <property type="term" value="F:hydrolase activity"/>
    <property type="evidence" value="ECO:0007669"/>
    <property type="project" value="UniProtKB-KW"/>
</dbReference>
<dbReference type="OrthoDB" id="9815425at2"/>
<dbReference type="RefSeq" id="WP_123129056.1">
    <property type="nucleotide sequence ID" value="NZ_RJJD01000021.1"/>
</dbReference>
<dbReference type="InterPro" id="IPR029058">
    <property type="entry name" value="AB_hydrolase_fold"/>
</dbReference>
<dbReference type="InterPro" id="IPR013094">
    <property type="entry name" value="AB_hydrolase_3"/>
</dbReference>
<dbReference type="InterPro" id="IPR050300">
    <property type="entry name" value="GDXG_lipolytic_enzyme"/>
</dbReference>
<dbReference type="AlphaFoldDB" id="A0A3M9MAV3"/>
<feature type="domain" description="Alpha/beta hydrolase fold-3" evidence="2">
    <location>
        <begin position="87"/>
        <end position="288"/>
    </location>
</feature>
<evidence type="ECO:0000256" key="1">
    <source>
        <dbReference type="ARBA" id="ARBA00022801"/>
    </source>
</evidence>
<dbReference type="PANTHER" id="PTHR48081">
    <property type="entry name" value="AB HYDROLASE SUPERFAMILY PROTEIN C4A8.06C"/>
    <property type="match status" value="1"/>
</dbReference>
<dbReference type="PANTHER" id="PTHR48081:SF8">
    <property type="entry name" value="ALPHA_BETA HYDROLASE FOLD-3 DOMAIN-CONTAINING PROTEIN-RELATED"/>
    <property type="match status" value="1"/>
</dbReference>
<dbReference type="EMBL" id="RJJD01000021">
    <property type="protein sequence ID" value="RNI22699.1"/>
    <property type="molecule type" value="Genomic_DNA"/>
</dbReference>
<dbReference type="Pfam" id="PF07859">
    <property type="entry name" value="Abhydrolase_3"/>
    <property type="match status" value="1"/>
</dbReference>
<proteinExistence type="predicted"/>
<keyword evidence="1 3" id="KW-0378">Hydrolase</keyword>
<name>A0A3M9MAV3_9BACT</name>
<dbReference type="Proteomes" id="UP000272117">
    <property type="component" value="Unassembled WGS sequence"/>
</dbReference>
<reference evidence="3 4" key="1">
    <citation type="submission" date="2018-11" db="EMBL/GenBank/DDBJ databases">
        <title>Rufibacter latericius sp. nov., isolated from water in Baiyang Lake.</title>
        <authorList>
            <person name="Yang Y."/>
        </authorList>
    </citation>
    <scope>NUCLEOTIDE SEQUENCE [LARGE SCALE GENOMIC DNA]</scope>
    <source>
        <strain evidence="3 4">R-22-1c-1</strain>
    </source>
</reference>
<accession>A0A3M9MAV3</accession>
<dbReference type="SUPFAM" id="SSF53474">
    <property type="entry name" value="alpha/beta-Hydrolases"/>
    <property type="match status" value="1"/>
</dbReference>
<protein>
    <submittedName>
        <fullName evidence="3">Alpha/beta hydrolase</fullName>
    </submittedName>
</protein>
<dbReference type="Gene3D" id="3.40.50.1820">
    <property type="entry name" value="alpha/beta hydrolase"/>
    <property type="match status" value="1"/>
</dbReference>
<keyword evidence="4" id="KW-1185">Reference proteome</keyword>
<gene>
    <name evidence="3" type="ORF">EFB08_21640</name>
</gene>
<sequence length="322" mass="35639">MKKRTTLAAAGAASILLLASLAFGVGKKRKTWVKEYIRKRISKGAFKIKNFPDPPKSLLRKHAFEKVDARGVPGYWLDKEKAQNGVLVYLHGGGYLFGPVELQWKYIARLSRLTNQAALVVDYRMAPEHPFPAALEDTVAFLSYLHKSGDLPPNYTLVGDSAGGGLAVATTYQLRNQQAPLPQKLLLLSPWLDINLTNPASQLTAPKDIILGFDSVQAAARKYVQNQDPRNPLISPVFSEVAGLPPTLLQIGTAEIFLWDSRSFVQKLTDAHVPVQFEEYEDMFHVFPLVPFLPQSRKALRSQVAFLTGKSAVTQTEKESVG</sequence>
<evidence type="ECO:0000313" key="3">
    <source>
        <dbReference type="EMBL" id="RNI22699.1"/>
    </source>
</evidence>
<evidence type="ECO:0000259" key="2">
    <source>
        <dbReference type="Pfam" id="PF07859"/>
    </source>
</evidence>
<comment type="caution">
    <text evidence="3">The sequence shown here is derived from an EMBL/GenBank/DDBJ whole genome shotgun (WGS) entry which is preliminary data.</text>
</comment>
<evidence type="ECO:0000313" key="4">
    <source>
        <dbReference type="Proteomes" id="UP000272117"/>
    </source>
</evidence>